<dbReference type="InterPro" id="IPR027268">
    <property type="entry name" value="Peptidase_M4/M1_CTD_sf"/>
</dbReference>
<sequence length="476" mass="49723">MRRSPLVASAAVIAAAGALLCTAGSGSVAAPLPAAAPAARTPVPADVTLVQVRQSLLGSHTWYAQTYRGVPVLGGFYAVHSTGATSSVDDGRRSVTGLASVTPGLARAGAASAARAHGNARSTRLVVVPGVGGAPAALAYEVTTDQDKQVLVDARSGKIAKVTDERRLATGSGKVFDPSPVVALQNESLKDSANADSAVPAAAYKTVTLANLDGSGYLRGAYATVVNSTRGKNPAAFSSTNAFLYTRSDNRFEQVNSYYAVDRLQTYIQSLGFTNVNNEAQDLNVNATTQDNSWYTPSQDTITIGTGGVDDGEDQEVVWHEYGHAVQDDQVPGFGASNDGGAIGEGFGDYLAATMSQANSADTATTPWACVMDWDSTSYTSTTPHCIRRLDTAKTVANRTGEVHDDGEIWSHALWDMNRNLGRDKATRIILEAQFGYSPTTTWAAAAQKTVDTATALYGAADAATVRAAFQARGIL</sequence>
<keyword evidence="3 7" id="KW-0732">Signal</keyword>
<dbReference type="Pfam" id="PF02128">
    <property type="entry name" value="Peptidase_M36"/>
    <property type="match status" value="1"/>
</dbReference>
<comment type="caution">
    <text evidence="9">The sequence shown here is derived from an EMBL/GenBank/DDBJ whole genome shotgun (WGS) entry which is preliminary data.</text>
</comment>
<dbReference type="Proteomes" id="UP001597046">
    <property type="component" value="Unassembled WGS sequence"/>
</dbReference>
<protein>
    <submittedName>
        <fullName evidence="9">M36 family metallopeptidase</fullName>
    </submittedName>
</protein>
<feature type="domain" description="FTP" evidence="8">
    <location>
        <begin position="48"/>
        <end position="88"/>
    </location>
</feature>
<evidence type="ECO:0000256" key="5">
    <source>
        <dbReference type="ARBA" id="ARBA00022833"/>
    </source>
</evidence>
<keyword evidence="10" id="KW-1185">Reference proteome</keyword>
<organism evidence="9 10">
    <name type="scientific">Terrabacter terrigena</name>
    <dbReference type="NCBI Taxonomy" id="574718"/>
    <lineage>
        <taxon>Bacteria</taxon>
        <taxon>Bacillati</taxon>
        <taxon>Actinomycetota</taxon>
        <taxon>Actinomycetes</taxon>
        <taxon>Micrococcales</taxon>
        <taxon>Intrasporangiaceae</taxon>
        <taxon>Terrabacter</taxon>
    </lineage>
</organism>
<keyword evidence="6" id="KW-0482">Metalloprotease</keyword>
<evidence type="ECO:0000256" key="6">
    <source>
        <dbReference type="ARBA" id="ARBA00023049"/>
    </source>
</evidence>
<dbReference type="Gene3D" id="1.10.390.10">
    <property type="entry name" value="Neutral Protease Domain 2"/>
    <property type="match status" value="1"/>
</dbReference>
<reference evidence="10" key="1">
    <citation type="journal article" date="2019" name="Int. J. Syst. Evol. Microbiol.">
        <title>The Global Catalogue of Microorganisms (GCM) 10K type strain sequencing project: providing services to taxonomists for standard genome sequencing and annotation.</title>
        <authorList>
            <consortium name="The Broad Institute Genomics Platform"/>
            <consortium name="The Broad Institute Genome Sequencing Center for Infectious Disease"/>
            <person name="Wu L."/>
            <person name="Ma J."/>
        </authorList>
    </citation>
    <scope>NUCLEOTIDE SEQUENCE [LARGE SCALE GENOMIC DNA]</scope>
    <source>
        <strain evidence="10">CCUG 57508</strain>
    </source>
</reference>
<keyword evidence="1" id="KW-0645">Protease</keyword>
<evidence type="ECO:0000313" key="9">
    <source>
        <dbReference type="EMBL" id="MFD1055073.1"/>
    </source>
</evidence>
<evidence type="ECO:0000313" key="10">
    <source>
        <dbReference type="Proteomes" id="UP001597046"/>
    </source>
</evidence>
<gene>
    <name evidence="9" type="ORF">ACFQ2V_12225</name>
</gene>
<evidence type="ECO:0000256" key="2">
    <source>
        <dbReference type="ARBA" id="ARBA00022723"/>
    </source>
</evidence>
<feature type="signal peptide" evidence="7">
    <location>
        <begin position="1"/>
        <end position="29"/>
    </location>
</feature>
<evidence type="ECO:0000256" key="3">
    <source>
        <dbReference type="ARBA" id="ARBA00022729"/>
    </source>
</evidence>
<accession>A0ABW3MWJ5</accession>
<keyword evidence="2" id="KW-0479">Metal-binding</keyword>
<dbReference type="InterPro" id="IPR011096">
    <property type="entry name" value="FTP_domain"/>
</dbReference>
<dbReference type="InterPro" id="IPR001842">
    <property type="entry name" value="Peptidase_M36"/>
</dbReference>
<evidence type="ECO:0000259" key="8">
    <source>
        <dbReference type="Pfam" id="PF07504"/>
    </source>
</evidence>
<keyword evidence="5" id="KW-0862">Zinc</keyword>
<dbReference type="EMBL" id="JBHTKH010000007">
    <property type="protein sequence ID" value="MFD1055073.1"/>
    <property type="molecule type" value="Genomic_DNA"/>
</dbReference>
<evidence type="ECO:0000256" key="1">
    <source>
        <dbReference type="ARBA" id="ARBA00022670"/>
    </source>
</evidence>
<name>A0ABW3MWJ5_9MICO</name>
<feature type="chain" id="PRO_5046636384" evidence="7">
    <location>
        <begin position="30"/>
        <end position="476"/>
    </location>
</feature>
<proteinExistence type="predicted"/>
<keyword evidence="4" id="KW-0378">Hydrolase</keyword>
<dbReference type="RefSeq" id="WP_386052975.1">
    <property type="nucleotide sequence ID" value="NZ_JBHTKH010000007.1"/>
</dbReference>
<dbReference type="Pfam" id="PF07504">
    <property type="entry name" value="FTP"/>
    <property type="match status" value="1"/>
</dbReference>
<dbReference type="SUPFAM" id="SSF55486">
    <property type="entry name" value="Metalloproteases ('zincins'), catalytic domain"/>
    <property type="match status" value="1"/>
</dbReference>
<evidence type="ECO:0000256" key="7">
    <source>
        <dbReference type="SAM" id="SignalP"/>
    </source>
</evidence>
<evidence type="ECO:0000256" key="4">
    <source>
        <dbReference type="ARBA" id="ARBA00022801"/>
    </source>
</evidence>